<dbReference type="EMBL" id="CABFNP030001292">
    <property type="protein sequence ID" value="CAI6097487.1"/>
    <property type="molecule type" value="Genomic_DNA"/>
</dbReference>
<protein>
    <submittedName>
        <fullName evidence="1">Uncharacterized protein</fullName>
    </submittedName>
</protein>
<proteinExistence type="predicted"/>
<comment type="caution">
    <text evidence="1">The sequence shown here is derived from an EMBL/GenBank/DDBJ whole genome shotgun (WGS) entry which is preliminary data.</text>
</comment>
<dbReference type="AlphaFoldDB" id="A0AA35Q9B9"/>
<dbReference type="PANTHER" id="PTHR33112:SF10">
    <property type="entry name" value="TOL"/>
    <property type="match status" value="1"/>
</dbReference>
<dbReference type="Proteomes" id="UP001160390">
    <property type="component" value="Unassembled WGS sequence"/>
</dbReference>
<organism evidence="1 2">
    <name type="scientific">Clonostachys chloroleuca</name>
    <dbReference type="NCBI Taxonomy" id="1926264"/>
    <lineage>
        <taxon>Eukaryota</taxon>
        <taxon>Fungi</taxon>
        <taxon>Dikarya</taxon>
        <taxon>Ascomycota</taxon>
        <taxon>Pezizomycotina</taxon>
        <taxon>Sordariomycetes</taxon>
        <taxon>Hypocreomycetidae</taxon>
        <taxon>Hypocreales</taxon>
        <taxon>Bionectriaceae</taxon>
        <taxon>Clonostachys</taxon>
    </lineage>
</organism>
<gene>
    <name evidence="1" type="ORF">CCHLO57077_00008698</name>
</gene>
<evidence type="ECO:0000313" key="2">
    <source>
        <dbReference type="Proteomes" id="UP001160390"/>
    </source>
</evidence>
<reference evidence="1" key="1">
    <citation type="submission" date="2023-01" db="EMBL/GenBank/DDBJ databases">
        <authorList>
            <person name="Piombo E."/>
        </authorList>
    </citation>
    <scope>NUCLEOTIDE SEQUENCE</scope>
</reference>
<accession>A0AA35Q9B9</accession>
<evidence type="ECO:0000313" key="1">
    <source>
        <dbReference type="EMBL" id="CAI6097487.1"/>
    </source>
</evidence>
<name>A0AA35Q9B9_9HYPO</name>
<dbReference type="PANTHER" id="PTHR33112">
    <property type="entry name" value="DOMAIN PROTEIN, PUTATIVE-RELATED"/>
    <property type="match status" value="1"/>
</dbReference>
<sequence>MEKNNEDGATPRSAHEAATAFTNAYVVLVASSAKTADEGLLAPRTARQNVVLTLPEGGVISVCPFIDDFEKDVENSYLSSRASIFQERLLARRSIFFTSSQVYWQCHQDTRAETLTKIACPTSDTNQKRIFSLSFPELWFTQFPLYRVYQPIYERYSKLKLTRETDRALAFQNIEFRISQIFIVIGKFGMFFDSSELCRSLLWRREGTETSLKRIDYQGFQSPPPTWSWAAYKGAIGYFDLPTDGIIWGNVQHANVRNSHVAVDSILIAETYHYDTSQLSDILYDCIDNEKGRLKGMANGTAYYLLIVGTKGPNKDGDGTWERLGVAYSEDPNLFSNKETERVSIS</sequence>
<keyword evidence="2" id="KW-1185">Reference proteome</keyword>